<sequence>MKLLPKLENYIKGLDVNEIPETRIPVLLELRNYIQEKRAESQKVRLNFICTHNSRRSHLTMIWAATAAAYQGIEGIETLSGGTEATAFNPRAVKAIETAGFEVQNPGGDNPKYQVFFSQEAQPLVCFSKKFDDDANGKEPYAAVMTCSHADENCPFIPEADARFPVRYEDPKEFDDTPQETEMYDLRCRQIATEMLYVFQQLV</sequence>
<dbReference type="InterPro" id="IPR036196">
    <property type="entry name" value="Ptyr_pPase_sf"/>
</dbReference>
<name>A0A0P7C1E3_9BACT</name>
<dbReference type="EMBL" id="LGTQ01000006">
    <property type="protein sequence ID" value="KPM48461.1"/>
    <property type="molecule type" value="Genomic_DNA"/>
</dbReference>
<reference evidence="1 2" key="1">
    <citation type="submission" date="2015-07" db="EMBL/GenBank/DDBJ databases">
        <title>The draft genome sequence of Leadbetterella sp. JN14-9.</title>
        <authorList>
            <person name="Liu Y."/>
            <person name="Du J."/>
            <person name="Shao Z."/>
        </authorList>
    </citation>
    <scope>NUCLEOTIDE SEQUENCE [LARGE SCALE GENOMIC DNA]</scope>
    <source>
        <strain evidence="1 2">JN14-9</strain>
    </source>
</reference>
<dbReference type="SUPFAM" id="SSF52788">
    <property type="entry name" value="Phosphotyrosine protein phosphatases I"/>
    <property type="match status" value="1"/>
</dbReference>
<evidence type="ECO:0000313" key="2">
    <source>
        <dbReference type="Proteomes" id="UP000050454"/>
    </source>
</evidence>
<proteinExistence type="predicted"/>
<organism evidence="1 2">
    <name type="scientific">Jiulongibacter sediminis</name>
    <dbReference type="NCBI Taxonomy" id="1605367"/>
    <lineage>
        <taxon>Bacteria</taxon>
        <taxon>Pseudomonadati</taxon>
        <taxon>Bacteroidota</taxon>
        <taxon>Cytophagia</taxon>
        <taxon>Cytophagales</taxon>
        <taxon>Leadbetterellaceae</taxon>
        <taxon>Jiulongibacter</taxon>
    </lineage>
</organism>
<dbReference type="OrthoDB" id="9793058at2"/>
<dbReference type="RefSeq" id="WP_055146087.1">
    <property type="nucleotide sequence ID" value="NZ_JXSZ01000006.1"/>
</dbReference>
<comment type="caution">
    <text evidence="1">The sequence shown here is derived from an EMBL/GenBank/DDBJ whole genome shotgun (WGS) entry which is preliminary data.</text>
</comment>
<dbReference type="PATRIC" id="fig|1605367.3.peg.2862"/>
<dbReference type="AlphaFoldDB" id="A0A0P7C1E3"/>
<accession>A0A0P7C1E3</accession>
<keyword evidence="2" id="KW-1185">Reference proteome</keyword>
<dbReference type="Gene3D" id="3.40.50.2300">
    <property type="match status" value="1"/>
</dbReference>
<protein>
    <submittedName>
        <fullName evidence="1">Protein tyrosine phosphatase</fullName>
    </submittedName>
</protein>
<gene>
    <name evidence="1" type="ORF">AFM12_07445</name>
</gene>
<dbReference type="Proteomes" id="UP000050454">
    <property type="component" value="Unassembled WGS sequence"/>
</dbReference>
<dbReference type="STRING" id="1605367.AFM12_07445"/>
<evidence type="ECO:0000313" key="1">
    <source>
        <dbReference type="EMBL" id="KPM48461.1"/>
    </source>
</evidence>
<dbReference type="PANTHER" id="PTHR43428:SF1">
    <property type="entry name" value="ARSENATE REDUCTASE"/>
    <property type="match status" value="1"/>
</dbReference>
<dbReference type="PANTHER" id="PTHR43428">
    <property type="entry name" value="ARSENATE REDUCTASE"/>
    <property type="match status" value="1"/>
</dbReference>